<dbReference type="CDD" id="cd10549">
    <property type="entry name" value="MtMvhB_like"/>
    <property type="match status" value="1"/>
</dbReference>
<dbReference type="InterPro" id="IPR007202">
    <property type="entry name" value="4Fe-4S_dom"/>
</dbReference>
<evidence type="ECO:0000259" key="6">
    <source>
        <dbReference type="PROSITE" id="PS51656"/>
    </source>
</evidence>
<accession>A0A858BSB2</accession>
<dbReference type="EMBL" id="CP048649">
    <property type="protein sequence ID" value="QIB68467.1"/>
    <property type="molecule type" value="Genomic_DNA"/>
</dbReference>
<dbReference type="Pfam" id="PF00037">
    <property type="entry name" value="Fer4"/>
    <property type="match status" value="2"/>
</dbReference>
<dbReference type="InterPro" id="IPR017896">
    <property type="entry name" value="4Fe4S_Fe-S-bd"/>
</dbReference>
<dbReference type="KEGG" id="abut:Ami103574_03650"/>
<dbReference type="Gene3D" id="3.30.70.20">
    <property type="match status" value="4"/>
</dbReference>
<reference evidence="7 8" key="1">
    <citation type="submission" date="2020-02" db="EMBL/GenBank/DDBJ databases">
        <authorList>
            <person name="Kim Y.B."/>
            <person name="Roh S.W."/>
        </authorList>
    </citation>
    <scope>NUCLEOTIDE SEQUENCE [LARGE SCALE GENOMIC DNA]</scope>
    <source>
        <strain evidence="7 8">DSM 103574</strain>
    </source>
</reference>
<feature type="domain" description="4Fe-4S ferredoxin-type" evidence="5">
    <location>
        <begin position="145"/>
        <end position="174"/>
    </location>
</feature>
<dbReference type="PROSITE" id="PS51656">
    <property type="entry name" value="4FE4S"/>
    <property type="match status" value="1"/>
</dbReference>
<dbReference type="PANTHER" id="PTHR43560:SF1">
    <property type="entry name" value="ION-TRANSLOCATING OXIDOREDUCTASE COMPLEX SUBUNIT B"/>
    <property type="match status" value="1"/>
</dbReference>
<dbReference type="RefSeq" id="WP_163065330.1">
    <property type="nucleotide sequence ID" value="NZ_CP048649.1"/>
</dbReference>
<gene>
    <name evidence="7" type="ORF">Ami103574_03650</name>
</gene>
<keyword evidence="8" id="KW-1185">Reference proteome</keyword>
<feature type="domain" description="4Fe-4S ferredoxin-type" evidence="5">
    <location>
        <begin position="190"/>
        <end position="219"/>
    </location>
</feature>
<dbReference type="GO" id="GO:0046872">
    <property type="term" value="F:metal ion binding"/>
    <property type="evidence" value="ECO:0007669"/>
    <property type="project" value="UniProtKB-KW"/>
</dbReference>
<name>A0A858BSB2_9FIRM</name>
<keyword evidence="2" id="KW-0479">Metal-binding</keyword>
<dbReference type="PROSITE" id="PS51379">
    <property type="entry name" value="4FE4S_FER_2"/>
    <property type="match status" value="5"/>
</dbReference>
<dbReference type="PANTHER" id="PTHR43560">
    <property type="entry name" value="ION-TRANSLOCATING OXIDOREDUCTASE COMPLEX SUBUNIT B"/>
    <property type="match status" value="1"/>
</dbReference>
<sequence length="434" mass="46056">MDNIREMNRISGSANQSVQKWISAILALLPGSNCGGHGGCGLKSCQECAESIAQGAAVALCPACSQEAVDAIAGIVGTESMPVVERIAYIRCSGDAAGKKRLSGEDSCQQAREKGFLNSECSYGCIGLGSCVERCTFDAMSVEDGQVKIDREKCNGCGACIDLCPQQVILLVPREATNFIPCASENDEETTRKLCGSGCIGCGDCQEVCPQDAISMVNNCAVIDYDKCVGCVACTVKCRKKIIVDELHDLRKLKETVAFVRCRGGKKAQAKFKALGVETCTNAEKIRSRAMGLCQVGCIGLGECVEVCRYDAIAVVDGTAQVDPEKCVGCLDCVAVCPSKLIVEVPYGGSKQVACASTWDWEEKLQVCGSGCIGCGDCAANCPNGAITMENKRAVVDSQLCENCKICSYLCSRTALVELEVPEETYLQRRAMGI</sequence>
<keyword evidence="3" id="KW-0408">Iron</keyword>
<evidence type="ECO:0000256" key="3">
    <source>
        <dbReference type="ARBA" id="ARBA00023004"/>
    </source>
</evidence>
<evidence type="ECO:0000256" key="2">
    <source>
        <dbReference type="ARBA" id="ARBA00022723"/>
    </source>
</evidence>
<dbReference type="AlphaFoldDB" id="A0A858BSB2"/>
<feature type="domain" description="4Fe-4S ferredoxin-type" evidence="5">
    <location>
        <begin position="363"/>
        <end position="392"/>
    </location>
</feature>
<dbReference type="SUPFAM" id="SSF54862">
    <property type="entry name" value="4Fe-4S ferredoxins"/>
    <property type="match status" value="2"/>
</dbReference>
<feature type="domain" description="4Fe-4S ferredoxin-type" evidence="5">
    <location>
        <begin position="221"/>
        <end position="249"/>
    </location>
</feature>
<evidence type="ECO:0000259" key="5">
    <source>
        <dbReference type="PROSITE" id="PS51379"/>
    </source>
</evidence>
<evidence type="ECO:0000313" key="7">
    <source>
        <dbReference type="EMBL" id="QIB68467.1"/>
    </source>
</evidence>
<dbReference type="Pfam" id="PF12838">
    <property type="entry name" value="Fer4_7"/>
    <property type="match status" value="2"/>
</dbReference>
<keyword evidence="1" id="KW-0004">4Fe-4S</keyword>
<evidence type="ECO:0000313" key="8">
    <source>
        <dbReference type="Proteomes" id="UP000466848"/>
    </source>
</evidence>
<feature type="domain" description="4Fe-4S" evidence="6">
    <location>
        <begin position="16"/>
        <end position="78"/>
    </location>
</feature>
<dbReference type="InterPro" id="IPR017900">
    <property type="entry name" value="4Fe4S_Fe_S_CS"/>
</dbReference>
<evidence type="ECO:0000256" key="1">
    <source>
        <dbReference type="ARBA" id="ARBA00022485"/>
    </source>
</evidence>
<dbReference type="Gene3D" id="1.10.15.40">
    <property type="entry name" value="Electron transport complex subunit B, putative Fe-S cluster"/>
    <property type="match status" value="1"/>
</dbReference>
<feature type="domain" description="4Fe-4S ferredoxin-type" evidence="5">
    <location>
        <begin position="318"/>
        <end position="347"/>
    </location>
</feature>
<evidence type="ECO:0000256" key="4">
    <source>
        <dbReference type="ARBA" id="ARBA00023014"/>
    </source>
</evidence>
<proteinExistence type="predicted"/>
<keyword evidence="4" id="KW-0411">Iron-sulfur</keyword>
<dbReference type="GO" id="GO:0051539">
    <property type="term" value="F:4 iron, 4 sulfur cluster binding"/>
    <property type="evidence" value="ECO:0007669"/>
    <property type="project" value="UniProtKB-KW"/>
</dbReference>
<organism evidence="7 8">
    <name type="scientific">Aminipila butyrica</name>
    <dbReference type="NCBI Taxonomy" id="433296"/>
    <lineage>
        <taxon>Bacteria</taxon>
        <taxon>Bacillati</taxon>
        <taxon>Bacillota</taxon>
        <taxon>Clostridia</taxon>
        <taxon>Peptostreptococcales</taxon>
        <taxon>Anaerovoracaceae</taxon>
        <taxon>Aminipila</taxon>
    </lineage>
</organism>
<dbReference type="PROSITE" id="PS00198">
    <property type="entry name" value="4FE4S_FER_1"/>
    <property type="match status" value="3"/>
</dbReference>
<dbReference type="Proteomes" id="UP000466848">
    <property type="component" value="Chromosome"/>
</dbReference>
<protein>
    <submittedName>
        <fullName evidence="7">4Fe-4S dicluster domain-containing protein</fullName>
    </submittedName>
</protein>
<dbReference type="InterPro" id="IPR050395">
    <property type="entry name" value="4Fe4S_Ferredoxin_RnfB"/>
</dbReference>